<protein>
    <submittedName>
        <fullName evidence="2">Unannotated protein</fullName>
    </submittedName>
</protein>
<reference evidence="2" key="1">
    <citation type="submission" date="2020-05" db="EMBL/GenBank/DDBJ databases">
        <authorList>
            <person name="Chiriac C."/>
            <person name="Salcher M."/>
            <person name="Ghai R."/>
            <person name="Kavagutti S V."/>
        </authorList>
    </citation>
    <scope>NUCLEOTIDE SEQUENCE</scope>
</reference>
<accession>A0A6J7HDN2</accession>
<gene>
    <name evidence="2" type="ORF">UFOPK3564_01437</name>
</gene>
<evidence type="ECO:0000256" key="1">
    <source>
        <dbReference type="SAM" id="MobiDB-lite"/>
    </source>
</evidence>
<evidence type="ECO:0000313" key="2">
    <source>
        <dbReference type="EMBL" id="CAB4913859.1"/>
    </source>
</evidence>
<proteinExistence type="predicted"/>
<dbReference type="AlphaFoldDB" id="A0A6J7HDN2"/>
<feature type="region of interest" description="Disordered" evidence="1">
    <location>
        <begin position="196"/>
        <end position="307"/>
    </location>
</feature>
<organism evidence="2">
    <name type="scientific">freshwater metagenome</name>
    <dbReference type="NCBI Taxonomy" id="449393"/>
    <lineage>
        <taxon>unclassified sequences</taxon>
        <taxon>metagenomes</taxon>
        <taxon>ecological metagenomes</taxon>
    </lineage>
</organism>
<feature type="compositionally biased region" description="Basic and acidic residues" evidence="1">
    <location>
        <begin position="245"/>
        <end position="255"/>
    </location>
</feature>
<dbReference type="EMBL" id="CAFBMK010000070">
    <property type="protein sequence ID" value="CAB4913859.1"/>
    <property type="molecule type" value="Genomic_DNA"/>
</dbReference>
<feature type="region of interest" description="Disordered" evidence="1">
    <location>
        <begin position="13"/>
        <end position="68"/>
    </location>
</feature>
<feature type="compositionally biased region" description="Gly residues" evidence="1">
    <location>
        <begin position="56"/>
        <end position="66"/>
    </location>
</feature>
<sequence>MDVPLLHLVAALERRDGTGAAGGDEVGPHAVDAEAGAGAGDQPQHPVPQDDAGQARRGGGDPGGGRLLLVAVPGREARGIGLEGQAPADDLGADAGVRGARDGDRQPEAVEELRPQIALLRVHRADEDEPRVVADGDAVALHDGLALRGGVEQHVDEVVAEEVDLVDVEDPLVGAGQQARLEHGLAVLQRSLEVQRADDPVDGRPDRQLDERRGPAVDGRQQRLERADGGGLRRAALPADQDAADVGRHRVDQERATQVVLSDEGGEGEADGGQGRADATGPPPAAAGPARDDRGPAHMSSSSRPFVSVTAFQTKMIDRNAKAV</sequence>
<feature type="compositionally biased region" description="Basic and acidic residues" evidence="1">
    <location>
        <begin position="196"/>
        <end position="228"/>
    </location>
</feature>
<name>A0A6J7HDN2_9ZZZZ</name>